<evidence type="ECO:0000313" key="1">
    <source>
        <dbReference type="EMBL" id="ERN41354.1"/>
    </source>
</evidence>
<evidence type="ECO:0000313" key="2">
    <source>
        <dbReference type="Proteomes" id="UP000016960"/>
    </source>
</evidence>
<dbReference type="RefSeq" id="WP_022606847.1">
    <property type="nucleotide sequence ID" value="NZ_ASSJ01000049.1"/>
</dbReference>
<keyword evidence="2" id="KW-1185">Reference proteome</keyword>
<reference evidence="1 2" key="1">
    <citation type="submission" date="2013-05" db="EMBL/GenBank/DDBJ databases">
        <title>Draft genome sequence of Rubidibacter lacunae KORDI 51-2.</title>
        <authorList>
            <person name="Choi D.H."/>
            <person name="Noh J.H."/>
            <person name="Kwon K.-K."/>
            <person name="Lee J.-H."/>
            <person name="Ryu J.-Y."/>
        </authorList>
    </citation>
    <scope>NUCLEOTIDE SEQUENCE [LARGE SCALE GENOMIC DNA]</scope>
    <source>
        <strain evidence="1 2">KORDI 51-2</strain>
    </source>
</reference>
<dbReference type="AlphaFoldDB" id="U5DLA1"/>
<sequence length="190" mass="20884">MAQLIEVEAVSNPRQVSTKQGDRVVFDVLTPDGERKAIWRPGDDPVALAIRLSQRVLVASHGSGNLTLIDKQPHNAPPLAPPQIAPEDEEAIARDFDAFGYSSPAPAVAPPQQLATAAADEDAPALPDDWRDRYEWHPERKRMMAATVEQVAKLYRFAWDTVGREMAGIELSEESHRAIATTCVLQAVKQ</sequence>
<dbReference type="InParanoid" id="U5DLA1"/>
<dbReference type="OrthoDB" id="572726at2"/>
<dbReference type="EMBL" id="ASSJ01000049">
    <property type="protein sequence ID" value="ERN41354.1"/>
    <property type="molecule type" value="Genomic_DNA"/>
</dbReference>
<proteinExistence type="predicted"/>
<dbReference type="STRING" id="582515.KR51_00019210"/>
<organism evidence="1 2">
    <name type="scientific">Rubidibacter lacunae KORDI 51-2</name>
    <dbReference type="NCBI Taxonomy" id="582515"/>
    <lineage>
        <taxon>Bacteria</taxon>
        <taxon>Bacillati</taxon>
        <taxon>Cyanobacteriota</taxon>
        <taxon>Cyanophyceae</taxon>
        <taxon>Oscillatoriophycideae</taxon>
        <taxon>Chroococcales</taxon>
        <taxon>Aphanothecaceae</taxon>
        <taxon>Rubidibacter</taxon>
    </lineage>
</organism>
<protein>
    <submittedName>
        <fullName evidence="1">Uncharacterized protein</fullName>
    </submittedName>
</protein>
<accession>U5DLA1</accession>
<dbReference type="Proteomes" id="UP000016960">
    <property type="component" value="Unassembled WGS sequence"/>
</dbReference>
<comment type="caution">
    <text evidence="1">The sequence shown here is derived from an EMBL/GenBank/DDBJ whole genome shotgun (WGS) entry which is preliminary data.</text>
</comment>
<name>U5DLA1_9CHRO</name>
<gene>
    <name evidence="1" type="ORF">KR51_00019210</name>
</gene>